<dbReference type="EMBL" id="AEQN01000029">
    <property type="protein sequence ID" value="EFV00675.1"/>
    <property type="molecule type" value="Genomic_DNA"/>
</dbReference>
<comment type="caution">
    <text evidence="2">The sequence shown here is derived from an EMBL/GenBank/DDBJ whole genome shotgun (WGS) entry which is preliminary data.</text>
</comment>
<keyword evidence="1" id="KW-1133">Transmembrane helix</keyword>
<reference evidence="2 3" key="1">
    <citation type="submission" date="2010-12" db="EMBL/GenBank/DDBJ databases">
        <authorList>
            <person name="Muzny D."/>
            <person name="Qin X."/>
            <person name="Deng J."/>
            <person name="Jiang H."/>
            <person name="Liu Y."/>
            <person name="Qu J."/>
            <person name="Song X.-Z."/>
            <person name="Zhang L."/>
            <person name="Thornton R."/>
            <person name="Coyle M."/>
            <person name="Francisco L."/>
            <person name="Jackson L."/>
            <person name="Javaid M."/>
            <person name="Korchina V."/>
            <person name="Kovar C."/>
            <person name="Mata R."/>
            <person name="Mathew T."/>
            <person name="Ngo R."/>
            <person name="Nguyen L."/>
            <person name="Nguyen N."/>
            <person name="Okwuonu G."/>
            <person name="Ongeri F."/>
            <person name="Pham C."/>
            <person name="Simmons D."/>
            <person name="Wilczek-Boney K."/>
            <person name="Hale W."/>
            <person name="Jakkamsetti A."/>
            <person name="Pham P."/>
            <person name="Ruth R."/>
            <person name="San Lucas F."/>
            <person name="Warren J."/>
            <person name="Zhang J."/>
            <person name="Zhao Z."/>
            <person name="Zhou C."/>
            <person name="Zhu D."/>
            <person name="Lee S."/>
            <person name="Bess C."/>
            <person name="Blankenburg K."/>
            <person name="Forbes L."/>
            <person name="Fu Q."/>
            <person name="Gubbala S."/>
            <person name="Hirani K."/>
            <person name="Jayaseelan J.C."/>
            <person name="Lara F."/>
            <person name="Munidasa M."/>
            <person name="Palculict T."/>
            <person name="Patil S."/>
            <person name="Pu L.-L."/>
            <person name="Saada N."/>
            <person name="Tang L."/>
            <person name="Weissenberger G."/>
            <person name="Zhu Y."/>
            <person name="Hemphill L."/>
            <person name="Shang Y."/>
            <person name="Youmans B."/>
            <person name="Ayvaz T."/>
            <person name="Ross M."/>
            <person name="Santibanez J."/>
            <person name="Aqrawi P."/>
            <person name="Gross S."/>
            <person name="Joshi V."/>
            <person name="Fowler G."/>
            <person name="Nazareth L."/>
            <person name="Reid J."/>
            <person name="Worley K."/>
            <person name="Petrosino J."/>
            <person name="Highlander S."/>
            <person name="Gibbs R."/>
        </authorList>
    </citation>
    <scope>NUCLEOTIDE SEQUENCE [LARGE SCALE GENOMIC DNA]</scope>
    <source>
        <strain evidence="2 3">ATCC 23263</strain>
    </source>
</reference>
<keyword evidence="3" id="KW-1185">Reference proteome</keyword>
<protein>
    <submittedName>
        <fullName evidence="2">Uncharacterized protein</fullName>
    </submittedName>
</protein>
<dbReference type="HOGENOM" id="CLU_2900738_0_0_9"/>
<keyword evidence="1" id="KW-0812">Transmembrane</keyword>
<evidence type="ECO:0000313" key="3">
    <source>
        <dbReference type="Proteomes" id="UP000004754"/>
    </source>
</evidence>
<dbReference type="AlphaFoldDB" id="E6MJQ2"/>
<evidence type="ECO:0000256" key="1">
    <source>
        <dbReference type="SAM" id="Phobius"/>
    </source>
</evidence>
<accession>E6MJQ2</accession>
<sequence length="62" mass="7049">MRRGRHPLRTAIFQLIFGIVMFVLAYWNRAAGDTRSMTWNIILGVAAIGMAAVWLLAFIKNQ</sequence>
<dbReference type="Proteomes" id="UP000004754">
    <property type="component" value="Unassembled WGS sequence"/>
</dbReference>
<feature type="transmembrane region" description="Helical" evidence="1">
    <location>
        <begin position="39"/>
        <end position="59"/>
    </location>
</feature>
<keyword evidence="1" id="KW-0472">Membrane</keyword>
<evidence type="ECO:0000313" key="2">
    <source>
        <dbReference type="EMBL" id="EFV00675.1"/>
    </source>
</evidence>
<organism evidence="2 3">
    <name type="scientific">Pseudoramibacter alactolyticus ATCC 23263</name>
    <dbReference type="NCBI Taxonomy" id="887929"/>
    <lineage>
        <taxon>Bacteria</taxon>
        <taxon>Bacillati</taxon>
        <taxon>Bacillota</taxon>
        <taxon>Clostridia</taxon>
        <taxon>Eubacteriales</taxon>
        <taxon>Eubacteriaceae</taxon>
        <taxon>Pseudoramibacter</taxon>
    </lineage>
</organism>
<feature type="transmembrane region" description="Helical" evidence="1">
    <location>
        <begin position="7"/>
        <end position="27"/>
    </location>
</feature>
<dbReference type="RefSeq" id="WP_006599659.1">
    <property type="nucleotide sequence ID" value="NZ_GL622359.1"/>
</dbReference>
<proteinExistence type="predicted"/>
<name>E6MJQ2_9FIRM</name>
<gene>
    <name evidence="2" type="ORF">HMP0721_2237</name>
</gene>